<feature type="domain" description="EMC2 TPR-like" evidence="5">
    <location>
        <begin position="89"/>
        <end position="213"/>
    </location>
</feature>
<evidence type="ECO:0000256" key="1">
    <source>
        <dbReference type="ARBA" id="ARBA00022737"/>
    </source>
</evidence>
<dbReference type="InterPro" id="IPR011990">
    <property type="entry name" value="TPR-like_helical_dom_sf"/>
</dbReference>
<comment type="subunit">
    <text evidence="4">Component of the ER membrane protein complex (EMC).</text>
</comment>
<dbReference type="PANTHER" id="PTHR12760">
    <property type="entry name" value="TETRATRICOPEPTIDE REPEAT PROTEIN"/>
    <property type="match status" value="1"/>
</dbReference>
<name>A0A8J8NMN9_HALGN</name>
<proteinExistence type="inferred from homology"/>
<evidence type="ECO:0000256" key="2">
    <source>
        <dbReference type="ARBA" id="ARBA00022803"/>
    </source>
</evidence>
<dbReference type="SUPFAM" id="SSF48452">
    <property type="entry name" value="TPR-like"/>
    <property type="match status" value="1"/>
</dbReference>
<comment type="similarity">
    <text evidence="4">Belongs to the EMC2 family.</text>
</comment>
<evidence type="ECO:0000256" key="3">
    <source>
        <dbReference type="PROSITE-ProRule" id="PRU00339"/>
    </source>
</evidence>
<protein>
    <recommendedName>
        <fullName evidence="4">ER membrane protein complex subunit 2</fullName>
    </recommendedName>
</protein>
<dbReference type="EMBL" id="RRYP01012666">
    <property type="protein sequence ID" value="TNV76961.1"/>
    <property type="molecule type" value="Genomic_DNA"/>
</dbReference>
<dbReference type="PROSITE" id="PS50005">
    <property type="entry name" value="TPR"/>
    <property type="match status" value="1"/>
</dbReference>
<organism evidence="6 7">
    <name type="scientific">Halteria grandinella</name>
    <dbReference type="NCBI Taxonomy" id="5974"/>
    <lineage>
        <taxon>Eukaryota</taxon>
        <taxon>Sar</taxon>
        <taxon>Alveolata</taxon>
        <taxon>Ciliophora</taxon>
        <taxon>Intramacronucleata</taxon>
        <taxon>Spirotrichea</taxon>
        <taxon>Stichotrichia</taxon>
        <taxon>Sporadotrichida</taxon>
        <taxon>Halteriidae</taxon>
        <taxon>Halteria</taxon>
    </lineage>
</organism>
<dbReference type="AlphaFoldDB" id="A0A8J8NMN9"/>
<accession>A0A8J8NMN9</accession>
<dbReference type="OrthoDB" id="124397at2759"/>
<dbReference type="InterPro" id="IPR019734">
    <property type="entry name" value="TPR_rpt"/>
</dbReference>
<gene>
    <name evidence="6" type="ORF">FGO68_gene4554</name>
</gene>
<dbReference type="Proteomes" id="UP000785679">
    <property type="component" value="Unassembled WGS sequence"/>
</dbReference>
<keyword evidence="7" id="KW-1185">Reference proteome</keyword>
<keyword evidence="1" id="KW-0677">Repeat</keyword>
<evidence type="ECO:0000256" key="4">
    <source>
        <dbReference type="RuleBase" id="RU367091"/>
    </source>
</evidence>
<sequence length="306" mass="35341">MASTRETITNHQEHLKKLVVNSKHGFTQVKALIDYIINLKDSQHSELIFEKGIEVFTQHFTSIDDSNIYQVEEFFYAALEVKQIEWAHVFLKFISQKFPQSVKSLRLLAMFHESAQDLDKARAIYNELLSVNANDFHALKRLVCMERDKGRLNEAIGMLNAYLESNQQDSEAWMELTEIYLARQQYEKAQFCYEEILTMQPHNYLVNTKYAEILYSAANGENLDTLYLARKYYSHALSLQSDKKGAVQTRALWGLLQTCKGIEGLLKKEDAKNSEIIKTCQEKIREVYAQAKNGSSIKVEGMKAMQ</sequence>
<keyword evidence="2 3" id="KW-0802">TPR repeat</keyword>
<dbReference type="GO" id="GO:0072546">
    <property type="term" value="C:EMC complex"/>
    <property type="evidence" value="ECO:0007669"/>
    <property type="project" value="UniProtKB-UniRule"/>
</dbReference>
<dbReference type="Pfam" id="PF22890">
    <property type="entry name" value="TPR_EMC2"/>
    <property type="match status" value="1"/>
</dbReference>
<evidence type="ECO:0000313" key="6">
    <source>
        <dbReference type="EMBL" id="TNV76961.1"/>
    </source>
</evidence>
<evidence type="ECO:0000259" key="5">
    <source>
        <dbReference type="Pfam" id="PF22890"/>
    </source>
</evidence>
<dbReference type="InterPro" id="IPR039856">
    <property type="entry name" value="EMC2-like"/>
</dbReference>
<comment type="subcellular location">
    <subcellularLocation>
        <location evidence="4">Endoplasmic reticulum membrane</location>
        <topology evidence="4">Peripheral membrane protein</topology>
        <orientation evidence="4">Cytoplasmic side</orientation>
    </subcellularLocation>
</comment>
<evidence type="ECO:0000313" key="7">
    <source>
        <dbReference type="Proteomes" id="UP000785679"/>
    </source>
</evidence>
<dbReference type="Gene3D" id="1.25.40.10">
    <property type="entry name" value="Tetratricopeptide repeat domain"/>
    <property type="match status" value="1"/>
</dbReference>
<reference evidence="6" key="1">
    <citation type="submission" date="2019-06" db="EMBL/GenBank/DDBJ databases">
        <authorList>
            <person name="Zheng W."/>
        </authorList>
    </citation>
    <scope>NUCLEOTIDE SEQUENCE</scope>
    <source>
        <strain evidence="6">QDHG01</strain>
    </source>
</reference>
<comment type="caution">
    <text evidence="6">The sequence shown here is derived from an EMBL/GenBank/DDBJ whole genome shotgun (WGS) entry which is preliminary data.</text>
</comment>
<keyword evidence="4" id="KW-0472">Membrane</keyword>
<dbReference type="InterPro" id="IPR055217">
    <property type="entry name" value="TPR_EMC2"/>
</dbReference>
<feature type="repeat" description="TPR" evidence="3">
    <location>
        <begin position="170"/>
        <end position="203"/>
    </location>
</feature>
<comment type="function">
    <text evidence="4">Part of the endoplasmic reticulum membrane protein complex (EMC) that enables the energy-independent insertion into endoplasmic reticulum membranes of newly synthesized membrane proteins.</text>
</comment>
<keyword evidence="4" id="KW-0256">Endoplasmic reticulum</keyword>
<dbReference type="SMART" id="SM00028">
    <property type="entry name" value="TPR"/>
    <property type="match status" value="2"/>
</dbReference>